<sequence>MTDYQPLDLTAHYNAGAEVIGPDAKPPVGAQTFHGLPFQIGPEGRCFIARGGDLGTGPVTIPIGQKARRVIFAHRLLESKLSEGDPVGRVVAHYALRLAGGETVRVPIRERFETGFIPSGWGQLAFLGVPDQKNGVQARYEGKWGGSGLRQTEATQAWPRAYYLWDWENPHPDRVVESVEIVPEGPKFLIAAVTLGHLDEDPFVRSGAREVKIDLPRPEDAAKNFGLEVEVDRGAATYPYALPAQAAEAFLSDGFKGWGEAQNPKASSSYVEIAATPSATVTVKQDGEELGRAKWGDLEREGTLQPSPRLRVSLVDRGRNWVHTTVLDDATGKPVPCRIHFRSPEGIPYQPHGHHGHVNSNLGTWHTDIGGDVRLGQITYAYIDGTCQGWLPRGEVIVDVARGYEYEPLRAKVEVKPGQRELVLRIKRWADMNRERYFSGDTHVHFLSTQGAHTEALGEDLNVVNLLLSQWGHLFTNTEEFVGRPSVSDDGRSIVYATQENRQHLLGHLTLLGLKRPVMPWCSDGPGEAELGGALETTLSHWADACHAQGGTVILPHLPTPNCEPATLIATGRVDGVEMLQHNMYNHIEYYRYLNCGYRLPLVGGTDKMTSEVPVGIYRTYVHIPDDQPFTYDTWCENLKKGNTFHSGGPILRFTVNGQPIGSTLNLPGNGGTVEVEASAESILPIHTLEVVQEGRVVASTEEANGARKLSLKAKVKVERHSWMAARCSGPGYARSVPHHDGWRRGVMAHTSPVYLAVGGDWWMFDSGAANYLLTLIEGGLSYIRRRSPQYRPGSVTHHHGEADHMAYLERPFLEAREAIHRRMHQLGIAH</sequence>
<evidence type="ECO:0000313" key="2">
    <source>
        <dbReference type="Proteomes" id="UP000178606"/>
    </source>
</evidence>
<organism evidence="1 2">
    <name type="scientific">Handelsmanbacteria sp. (strain RIFCSPLOWO2_12_FULL_64_10)</name>
    <dbReference type="NCBI Taxonomy" id="1817868"/>
    <lineage>
        <taxon>Bacteria</taxon>
        <taxon>Candidatus Handelsmaniibacteriota</taxon>
    </lineage>
</organism>
<accession>A0A1F6CD71</accession>
<dbReference type="Proteomes" id="UP000178606">
    <property type="component" value="Unassembled WGS sequence"/>
</dbReference>
<proteinExistence type="predicted"/>
<dbReference type="AlphaFoldDB" id="A0A1F6CD71"/>
<dbReference type="Gene3D" id="3.20.20.140">
    <property type="entry name" value="Metal-dependent hydrolases"/>
    <property type="match status" value="1"/>
</dbReference>
<name>A0A1F6CD71_HANXR</name>
<comment type="caution">
    <text evidence="1">The sequence shown here is derived from an EMBL/GenBank/DDBJ whole genome shotgun (WGS) entry which is preliminary data.</text>
</comment>
<protein>
    <submittedName>
        <fullName evidence="1">Uncharacterized protein</fullName>
    </submittedName>
</protein>
<reference evidence="1 2" key="1">
    <citation type="journal article" date="2016" name="Nat. Commun.">
        <title>Thousands of microbial genomes shed light on interconnected biogeochemical processes in an aquifer system.</title>
        <authorList>
            <person name="Anantharaman K."/>
            <person name="Brown C.T."/>
            <person name="Hug L.A."/>
            <person name="Sharon I."/>
            <person name="Castelle C.J."/>
            <person name="Probst A.J."/>
            <person name="Thomas B.C."/>
            <person name="Singh A."/>
            <person name="Wilkins M.J."/>
            <person name="Karaoz U."/>
            <person name="Brodie E.L."/>
            <person name="Williams K.H."/>
            <person name="Hubbard S.S."/>
            <person name="Banfield J.F."/>
        </authorList>
    </citation>
    <scope>NUCLEOTIDE SEQUENCE [LARGE SCALE GENOMIC DNA]</scope>
    <source>
        <strain evidence="2">RIFCSPLOWO2_12_FULL_64_10</strain>
    </source>
</reference>
<gene>
    <name evidence="1" type="ORF">A3F84_19010</name>
</gene>
<dbReference type="EMBL" id="MFKF01000271">
    <property type="protein sequence ID" value="OGG47148.1"/>
    <property type="molecule type" value="Genomic_DNA"/>
</dbReference>
<evidence type="ECO:0000313" key="1">
    <source>
        <dbReference type="EMBL" id="OGG47148.1"/>
    </source>
</evidence>
<dbReference type="NCBIfam" id="NF038032">
    <property type="entry name" value="CehA_McbA_metalo"/>
    <property type="match status" value="1"/>
</dbReference>